<dbReference type="Proteomes" id="UP000610558">
    <property type="component" value="Unassembled WGS sequence"/>
</dbReference>
<feature type="signal peptide" evidence="2">
    <location>
        <begin position="1"/>
        <end position="18"/>
    </location>
</feature>
<dbReference type="EMBL" id="JACXLD010000006">
    <property type="protein sequence ID" value="MBD2859549.1"/>
    <property type="molecule type" value="Genomic_DNA"/>
</dbReference>
<organism evidence="4 5">
    <name type="scientific">Spongiibacter pelagi</name>
    <dbReference type="NCBI Taxonomy" id="2760804"/>
    <lineage>
        <taxon>Bacteria</taxon>
        <taxon>Pseudomonadati</taxon>
        <taxon>Pseudomonadota</taxon>
        <taxon>Gammaproteobacteria</taxon>
        <taxon>Cellvibrionales</taxon>
        <taxon>Spongiibacteraceae</taxon>
        <taxon>Spongiibacter</taxon>
    </lineage>
</organism>
<evidence type="ECO:0000313" key="5">
    <source>
        <dbReference type="Proteomes" id="UP000610558"/>
    </source>
</evidence>
<dbReference type="SUPFAM" id="SSF56925">
    <property type="entry name" value="OMPA-like"/>
    <property type="match status" value="1"/>
</dbReference>
<dbReference type="Pfam" id="PF13505">
    <property type="entry name" value="OMP_b-brl"/>
    <property type="match status" value="1"/>
</dbReference>
<evidence type="ECO:0000313" key="4">
    <source>
        <dbReference type="EMBL" id="MBD2859549.1"/>
    </source>
</evidence>
<comment type="caution">
    <text evidence="4">The sequence shown here is derived from an EMBL/GenBank/DDBJ whole genome shotgun (WGS) entry which is preliminary data.</text>
</comment>
<sequence>MKKILSILLVSSALPAFADSQAGGFSGEVMLGLADQETKVQGAKSSGDDTSLGFRLSYSVTENVLLELGYSQYGEAENNYVDSFGDSISETMESSAFKAGVAAYAPLNDDFGLLARVGLSKWDYDFEATDSSAPGQVFKADDSGTDFYYGVGMRFNLNEKVFSSIDYTITKMDMEYQGVSVDHEVKNLSVSIGTRF</sequence>
<evidence type="ECO:0000259" key="3">
    <source>
        <dbReference type="Pfam" id="PF13505"/>
    </source>
</evidence>
<name>A0A927GXL4_9GAMM</name>
<protein>
    <submittedName>
        <fullName evidence="4">Porin family protein</fullName>
    </submittedName>
</protein>
<feature type="domain" description="Outer membrane protein beta-barrel" evidence="3">
    <location>
        <begin position="6"/>
        <end position="196"/>
    </location>
</feature>
<reference evidence="4" key="1">
    <citation type="submission" date="2020-09" db="EMBL/GenBank/DDBJ databases">
        <authorList>
            <person name="Yoon J.-W."/>
        </authorList>
    </citation>
    <scope>NUCLEOTIDE SEQUENCE</scope>
    <source>
        <strain evidence="4">KMU-158</strain>
    </source>
</reference>
<keyword evidence="5" id="KW-1185">Reference proteome</keyword>
<dbReference type="Gene3D" id="2.40.160.20">
    <property type="match status" value="1"/>
</dbReference>
<keyword evidence="1 2" id="KW-0732">Signal</keyword>
<accession>A0A927GXL4</accession>
<dbReference type="AlphaFoldDB" id="A0A927GXL4"/>
<evidence type="ECO:0000256" key="1">
    <source>
        <dbReference type="ARBA" id="ARBA00022729"/>
    </source>
</evidence>
<gene>
    <name evidence="4" type="ORF">IB286_11085</name>
</gene>
<proteinExistence type="predicted"/>
<evidence type="ECO:0000256" key="2">
    <source>
        <dbReference type="SAM" id="SignalP"/>
    </source>
</evidence>
<dbReference type="InterPro" id="IPR027385">
    <property type="entry name" value="Beta-barrel_OMP"/>
</dbReference>
<dbReference type="InterPro" id="IPR011250">
    <property type="entry name" value="OMP/PagP_B-barrel"/>
</dbReference>
<dbReference type="RefSeq" id="WP_190765516.1">
    <property type="nucleotide sequence ID" value="NZ_JACXLD010000006.1"/>
</dbReference>
<feature type="chain" id="PRO_5037012141" evidence="2">
    <location>
        <begin position="19"/>
        <end position="196"/>
    </location>
</feature>